<gene>
    <name evidence="1" type="ORF">CLOSTASPAR_03910</name>
</gene>
<evidence type="ECO:0000313" key="2">
    <source>
        <dbReference type="Proteomes" id="UP000004756"/>
    </source>
</evidence>
<dbReference type="HOGENOM" id="CLU_3078241_0_0_9"/>
<sequence>MAQKQRNSPGGLKKNVGMLYLNRAGDRGILRRQLYDNHKYKKAERTYYDHSE</sequence>
<reference evidence="1 2" key="2">
    <citation type="submission" date="2009-02" db="EMBL/GenBank/DDBJ databases">
        <title>Draft genome sequence of Clostridium asparagiforme (DSM 15981).</title>
        <authorList>
            <person name="Sudarsanam P."/>
            <person name="Ley R."/>
            <person name="Guruge J."/>
            <person name="Turnbaugh P.J."/>
            <person name="Mahowald M."/>
            <person name="Liep D."/>
            <person name="Gordon J."/>
        </authorList>
    </citation>
    <scope>NUCLEOTIDE SEQUENCE [LARGE SCALE GENOMIC DNA]</scope>
    <source>
        <strain evidence="1 2">DSM 15981</strain>
    </source>
</reference>
<organism evidence="1 2">
    <name type="scientific">[Clostridium] asparagiforme DSM 15981</name>
    <dbReference type="NCBI Taxonomy" id="518636"/>
    <lineage>
        <taxon>Bacteria</taxon>
        <taxon>Bacillati</taxon>
        <taxon>Bacillota</taxon>
        <taxon>Clostridia</taxon>
        <taxon>Lachnospirales</taxon>
        <taxon>Lachnospiraceae</taxon>
        <taxon>Enterocloster</taxon>
    </lineage>
</organism>
<evidence type="ECO:0000313" key="1">
    <source>
        <dbReference type="EMBL" id="EEG54000.1"/>
    </source>
</evidence>
<dbReference type="AlphaFoldDB" id="C0D3R9"/>
<name>C0D3R9_9FIRM</name>
<dbReference type="Proteomes" id="UP000004756">
    <property type="component" value="Unassembled WGS sequence"/>
</dbReference>
<protein>
    <submittedName>
        <fullName evidence="1">Uncharacterized protein</fullName>
    </submittedName>
</protein>
<reference evidence="1 2" key="1">
    <citation type="submission" date="2009-01" db="EMBL/GenBank/DDBJ databases">
        <authorList>
            <person name="Fulton L."/>
            <person name="Clifton S."/>
            <person name="Fulton B."/>
            <person name="Xu J."/>
            <person name="Minx P."/>
            <person name="Pepin K.H."/>
            <person name="Johnson M."/>
            <person name="Bhonagiri V."/>
            <person name="Nash W.E."/>
            <person name="Mardis E.R."/>
            <person name="Wilson R.K."/>
        </authorList>
    </citation>
    <scope>NUCLEOTIDE SEQUENCE [LARGE SCALE GENOMIC DNA]</scope>
    <source>
        <strain evidence="1 2">DSM 15981</strain>
    </source>
</reference>
<proteinExistence type="predicted"/>
<accession>C0D3R9</accession>
<comment type="caution">
    <text evidence="1">The sequence shown here is derived from an EMBL/GenBank/DDBJ whole genome shotgun (WGS) entry which is preliminary data.</text>
</comment>
<keyword evidence="2" id="KW-1185">Reference proteome</keyword>
<dbReference type="EMBL" id="ACCJ01000315">
    <property type="protein sequence ID" value="EEG54000.1"/>
    <property type="molecule type" value="Genomic_DNA"/>
</dbReference>